<evidence type="ECO:0000313" key="2">
    <source>
        <dbReference type="EMBL" id="RLL10353.1"/>
    </source>
</evidence>
<gene>
    <name evidence="2" type="ORF">D4A47_08845</name>
</gene>
<comment type="caution">
    <text evidence="2">The sequence shown here is derived from an EMBL/GenBank/DDBJ whole genome shotgun (WGS) entry which is preliminary data.</text>
</comment>
<accession>A0A498CZZ9</accession>
<dbReference type="Proteomes" id="UP000276301">
    <property type="component" value="Unassembled WGS sequence"/>
</dbReference>
<dbReference type="RefSeq" id="WP_101549758.1">
    <property type="nucleotide sequence ID" value="NZ_DBFNFR010000073.1"/>
</dbReference>
<keyword evidence="1" id="KW-0472">Membrane</keyword>
<evidence type="ECO:0000256" key="1">
    <source>
        <dbReference type="SAM" id="Phobius"/>
    </source>
</evidence>
<protein>
    <submittedName>
        <fullName evidence="2">SHOCT domain-containing protein</fullName>
    </submittedName>
</protein>
<keyword evidence="3" id="KW-1185">Reference proteome</keyword>
<name>A0A498CZZ9_9FIRM</name>
<reference evidence="2 3" key="1">
    <citation type="submission" date="2018-10" db="EMBL/GenBank/DDBJ databases">
        <title>Anaerotruncus faecis sp. nov., isolated from human feces.</title>
        <authorList>
            <person name="Wang Y.-J."/>
        </authorList>
    </citation>
    <scope>NUCLEOTIDE SEQUENCE [LARGE SCALE GENOMIC DNA]</scope>
    <source>
        <strain evidence="2 3">22A2-44</strain>
    </source>
</reference>
<feature type="transmembrane region" description="Helical" evidence="1">
    <location>
        <begin position="12"/>
        <end position="33"/>
    </location>
</feature>
<organism evidence="2 3">
    <name type="scientific">Anaerotruncus massiliensis</name>
    <name type="common">ex Liu et al. 2021</name>
    <dbReference type="NCBI Taxonomy" id="2321404"/>
    <lineage>
        <taxon>Bacteria</taxon>
        <taxon>Bacillati</taxon>
        <taxon>Bacillota</taxon>
        <taxon>Clostridia</taxon>
        <taxon>Eubacteriales</taxon>
        <taxon>Oscillospiraceae</taxon>
        <taxon>Anaerotruncus</taxon>
    </lineage>
</organism>
<dbReference type="AlphaFoldDB" id="A0A498CZZ9"/>
<feature type="transmembrane region" description="Helical" evidence="1">
    <location>
        <begin position="39"/>
        <end position="59"/>
    </location>
</feature>
<keyword evidence="1" id="KW-0812">Transmembrane</keyword>
<evidence type="ECO:0000313" key="3">
    <source>
        <dbReference type="Proteomes" id="UP000276301"/>
    </source>
</evidence>
<keyword evidence="1" id="KW-1133">Transmembrane helix</keyword>
<proteinExistence type="predicted"/>
<sequence>MKKQVRVRPGKGQSAVGAVVGAVFVLLGIFMVIPAFGPFGIFWTLIAAVITAVNLLNAFSKKGVTSCRIEIDEADAPEEPIERRLERLRGLYEQRLISEEEYQTKKAELLEKL</sequence>
<dbReference type="EMBL" id="RCHT01000014">
    <property type="protein sequence ID" value="RLL10353.1"/>
    <property type="molecule type" value="Genomic_DNA"/>
</dbReference>